<dbReference type="Gene3D" id="2.40.280.10">
    <property type="match status" value="1"/>
</dbReference>
<dbReference type="Proteomes" id="UP000317093">
    <property type="component" value="Chromosome"/>
</dbReference>
<sequence>MSKSKKSGKSDKTTSSGEKIVCRNRRARHDYEITDTIEAGIVLTGTEAKSLRAGKASLEESYARVERDEVWLIRADIPEYAMANIMNHEPKRKRKLLLHRREIAKFAKKGMEQGFTLIPLQLYFKRGRAKVQLGLGRGKRQYDKRESLKEKTHKREMERARRSRG</sequence>
<dbReference type="GO" id="GO:0003723">
    <property type="term" value="F:RNA binding"/>
    <property type="evidence" value="ECO:0007669"/>
    <property type="project" value="UniProtKB-UniRule"/>
</dbReference>
<name>A0A518BAP8_9BACT</name>
<accession>A0A518BAP8</accession>
<dbReference type="InterPro" id="IPR023620">
    <property type="entry name" value="SmpB"/>
</dbReference>
<comment type="subcellular location">
    <subcellularLocation>
        <location evidence="3">Cytoplasm</location>
    </subcellularLocation>
    <text evidence="3">The tmRNA-SmpB complex associates with stalled 70S ribosomes.</text>
</comment>
<comment type="similarity">
    <text evidence="3">Belongs to the SmpB family.</text>
</comment>
<dbReference type="GO" id="GO:0005829">
    <property type="term" value="C:cytosol"/>
    <property type="evidence" value="ECO:0007669"/>
    <property type="project" value="TreeGrafter"/>
</dbReference>
<evidence type="ECO:0000256" key="3">
    <source>
        <dbReference type="HAMAP-Rule" id="MF_00023"/>
    </source>
</evidence>
<evidence type="ECO:0000313" key="6">
    <source>
        <dbReference type="Proteomes" id="UP000317093"/>
    </source>
</evidence>
<evidence type="ECO:0000256" key="4">
    <source>
        <dbReference type="SAM" id="MobiDB-lite"/>
    </source>
</evidence>
<dbReference type="GO" id="GO:0070929">
    <property type="term" value="P:trans-translation"/>
    <property type="evidence" value="ECO:0007669"/>
    <property type="project" value="UniProtKB-UniRule"/>
</dbReference>
<keyword evidence="2 3" id="KW-0694">RNA-binding</keyword>
<dbReference type="NCBIfam" id="TIGR00086">
    <property type="entry name" value="smpB"/>
    <property type="match status" value="1"/>
</dbReference>
<evidence type="ECO:0000256" key="1">
    <source>
        <dbReference type="ARBA" id="ARBA00022490"/>
    </source>
</evidence>
<dbReference type="GO" id="GO:0070930">
    <property type="term" value="P:trans-translation-dependent protein tagging"/>
    <property type="evidence" value="ECO:0007669"/>
    <property type="project" value="TreeGrafter"/>
</dbReference>
<dbReference type="RefSeq" id="WP_145261981.1">
    <property type="nucleotide sequence ID" value="NZ_CP036279.1"/>
</dbReference>
<dbReference type="CDD" id="cd09294">
    <property type="entry name" value="SmpB"/>
    <property type="match status" value="1"/>
</dbReference>
<dbReference type="EMBL" id="CP036279">
    <property type="protein sequence ID" value="QDU64055.1"/>
    <property type="molecule type" value="Genomic_DNA"/>
</dbReference>
<evidence type="ECO:0000313" key="5">
    <source>
        <dbReference type="EMBL" id="QDU64055.1"/>
    </source>
</evidence>
<dbReference type="SUPFAM" id="SSF74982">
    <property type="entry name" value="Small protein B (SmpB)"/>
    <property type="match status" value="1"/>
</dbReference>
<dbReference type="NCBIfam" id="NF003843">
    <property type="entry name" value="PRK05422.1"/>
    <property type="match status" value="1"/>
</dbReference>
<dbReference type="KEGG" id="knv:Pan216_49430"/>
<keyword evidence="1 3" id="KW-0963">Cytoplasm</keyword>
<dbReference type="PANTHER" id="PTHR30308">
    <property type="entry name" value="TMRNA-BINDING COMPONENT OF TRANS-TRANSLATION TAGGING COMPLEX"/>
    <property type="match status" value="1"/>
</dbReference>
<organism evidence="5 6">
    <name type="scientific">Kolteria novifilia</name>
    <dbReference type="NCBI Taxonomy" id="2527975"/>
    <lineage>
        <taxon>Bacteria</taxon>
        <taxon>Pseudomonadati</taxon>
        <taxon>Planctomycetota</taxon>
        <taxon>Planctomycetia</taxon>
        <taxon>Kolteriales</taxon>
        <taxon>Kolteriaceae</taxon>
        <taxon>Kolteria</taxon>
    </lineage>
</organism>
<dbReference type="HAMAP" id="MF_00023">
    <property type="entry name" value="SmpB"/>
    <property type="match status" value="1"/>
</dbReference>
<dbReference type="AlphaFoldDB" id="A0A518BAP8"/>
<feature type="region of interest" description="Disordered" evidence="4">
    <location>
        <begin position="134"/>
        <end position="165"/>
    </location>
</feature>
<gene>
    <name evidence="3 5" type="primary">smpB</name>
    <name evidence="5" type="ORF">Pan216_49430</name>
</gene>
<reference evidence="5 6" key="1">
    <citation type="submission" date="2019-02" db="EMBL/GenBank/DDBJ databases">
        <title>Deep-cultivation of Planctomycetes and their phenomic and genomic characterization uncovers novel biology.</title>
        <authorList>
            <person name="Wiegand S."/>
            <person name="Jogler M."/>
            <person name="Boedeker C."/>
            <person name="Pinto D."/>
            <person name="Vollmers J."/>
            <person name="Rivas-Marin E."/>
            <person name="Kohn T."/>
            <person name="Peeters S.H."/>
            <person name="Heuer A."/>
            <person name="Rast P."/>
            <person name="Oberbeckmann S."/>
            <person name="Bunk B."/>
            <person name="Jeske O."/>
            <person name="Meyerdierks A."/>
            <person name="Storesund J.E."/>
            <person name="Kallscheuer N."/>
            <person name="Luecker S."/>
            <person name="Lage O.M."/>
            <person name="Pohl T."/>
            <person name="Merkel B.J."/>
            <person name="Hornburger P."/>
            <person name="Mueller R.-W."/>
            <person name="Bruemmer F."/>
            <person name="Labrenz M."/>
            <person name="Spormann A.M."/>
            <person name="Op den Camp H."/>
            <person name="Overmann J."/>
            <person name="Amann R."/>
            <person name="Jetten M.S.M."/>
            <person name="Mascher T."/>
            <person name="Medema M.H."/>
            <person name="Devos D.P."/>
            <person name="Kaster A.-K."/>
            <person name="Ovreas L."/>
            <person name="Rohde M."/>
            <person name="Galperin M.Y."/>
            <person name="Jogler C."/>
        </authorList>
    </citation>
    <scope>NUCLEOTIDE SEQUENCE [LARGE SCALE GENOMIC DNA]</scope>
    <source>
        <strain evidence="5 6">Pan216</strain>
    </source>
</reference>
<proteinExistence type="inferred from homology"/>
<dbReference type="OrthoDB" id="9805462at2"/>
<protein>
    <recommendedName>
        <fullName evidence="3">SsrA-binding protein</fullName>
    </recommendedName>
    <alternativeName>
        <fullName evidence="3">Small protein B</fullName>
    </alternativeName>
</protein>
<dbReference type="Pfam" id="PF01668">
    <property type="entry name" value="SmpB"/>
    <property type="match status" value="1"/>
</dbReference>
<comment type="function">
    <text evidence="3">Required for rescue of stalled ribosomes mediated by trans-translation. Binds to transfer-messenger RNA (tmRNA), required for stable association of tmRNA with ribosomes. tmRNA and SmpB together mimic tRNA shape, replacing the anticodon stem-loop with SmpB. tmRNA is encoded by the ssrA gene; the 2 termini fold to resemble tRNA(Ala) and it encodes a 'tag peptide', a short internal open reading frame. During trans-translation Ala-aminoacylated tmRNA acts like a tRNA, entering the A-site of stalled ribosomes, displacing the stalled mRNA. The ribosome then switches to translate the ORF on the tmRNA; the nascent peptide is terminated with the 'tag peptide' encoded by the tmRNA and targeted for degradation. The ribosome is freed to recommence translation, which seems to be the essential function of trans-translation.</text>
</comment>
<evidence type="ECO:0000256" key="2">
    <source>
        <dbReference type="ARBA" id="ARBA00022884"/>
    </source>
</evidence>
<feature type="compositionally biased region" description="Basic and acidic residues" evidence="4">
    <location>
        <begin position="140"/>
        <end position="165"/>
    </location>
</feature>
<dbReference type="PANTHER" id="PTHR30308:SF2">
    <property type="entry name" value="SSRA-BINDING PROTEIN"/>
    <property type="match status" value="1"/>
</dbReference>
<dbReference type="InterPro" id="IPR000037">
    <property type="entry name" value="SsrA-bd_prot"/>
</dbReference>
<keyword evidence="6" id="KW-1185">Reference proteome</keyword>